<dbReference type="PROSITE" id="PS00107">
    <property type="entry name" value="PROTEIN_KINASE_ATP"/>
    <property type="match status" value="1"/>
</dbReference>
<keyword evidence="1" id="KW-0723">Serine/threonine-protein kinase</keyword>
<feature type="compositionally biased region" description="Polar residues" evidence="7">
    <location>
        <begin position="230"/>
        <end position="240"/>
    </location>
</feature>
<evidence type="ECO:0000256" key="1">
    <source>
        <dbReference type="ARBA" id="ARBA00022527"/>
    </source>
</evidence>
<dbReference type="InterPro" id="IPR011009">
    <property type="entry name" value="Kinase-like_dom_sf"/>
</dbReference>
<evidence type="ECO:0000256" key="2">
    <source>
        <dbReference type="ARBA" id="ARBA00022679"/>
    </source>
</evidence>
<feature type="compositionally biased region" description="Low complexity" evidence="7">
    <location>
        <begin position="815"/>
        <end position="824"/>
    </location>
</feature>
<evidence type="ECO:0000259" key="8">
    <source>
        <dbReference type="PROSITE" id="PS50011"/>
    </source>
</evidence>
<feature type="region of interest" description="Disordered" evidence="7">
    <location>
        <begin position="205"/>
        <end position="300"/>
    </location>
</feature>
<dbReference type="SUPFAM" id="SSF56112">
    <property type="entry name" value="Protein kinase-like (PK-like)"/>
    <property type="match status" value="1"/>
</dbReference>
<name>A0ABR1NU93_DIAER</name>
<evidence type="ECO:0000256" key="3">
    <source>
        <dbReference type="ARBA" id="ARBA00022741"/>
    </source>
</evidence>
<evidence type="ECO:0000256" key="7">
    <source>
        <dbReference type="SAM" id="MobiDB-lite"/>
    </source>
</evidence>
<dbReference type="Gene3D" id="1.10.510.10">
    <property type="entry name" value="Transferase(Phosphotransferase) domain 1"/>
    <property type="match status" value="1"/>
</dbReference>
<gene>
    <name evidence="9" type="ORF">SLS63_011366</name>
</gene>
<evidence type="ECO:0000256" key="6">
    <source>
        <dbReference type="PROSITE-ProRule" id="PRU10141"/>
    </source>
</evidence>
<dbReference type="InterPro" id="IPR017441">
    <property type="entry name" value="Protein_kinase_ATP_BS"/>
</dbReference>
<comment type="caution">
    <text evidence="9">The sequence shown here is derived from an EMBL/GenBank/DDBJ whole genome shotgun (WGS) entry which is preliminary data.</text>
</comment>
<dbReference type="Gene3D" id="3.30.200.20">
    <property type="entry name" value="Phosphorylase Kinase, domain 1"/>
    <property type="match status" value="1"/>
</dbReference>
<dbReference type="Proteomes" id="UP001430848">
    <property type="component" value="Unassembled WGS sequence"/>
</dbReference>
<feature type="compositionally biased region" description="Basic and acidic residues" evidence="7">
    <location>
        <begin position="103"/>
        <end position="119"/>
    </location>
</feature>
<dbReference type="InterPro" id="IPR000719">
    <property type="entry name" value="Prot_kinase_dom"/>
</dbReference>
<reference evidence="9 10" key="1">
    <citation type="submission" date="2024-02" db="EMBL/GenBank/DDBJ databases">
        <title>De novo assembly and annotation of 12 fungi associated with fruit tree decline syndrome in Ontario, Canada.</title>
        <authorList>
            <person name="Sulman M."/>
            <person name="Ellouze W."/>
            <person name="Ilyukhin E."/>
        </authorList>
    </citation>
    <scope>NUCLEOTIDE SEQUENCE [LARGE SCALE GENOMIC DNA]</scope>
    <source>
        <strain evidence="9 10">M169</strain>
    </source>
</reference>
<evidence type="ECO:0000313" key="10">
    <source>
        <dbReference type="Proteomes" id="UP001430848"/>
    </source>
</evidence>
<feature type="compositionally biased region" description="Basic residues" evidence="7">
    <location>
        <begin position="53"/>
        <end position="67"/>
    </location>
</feature>
<proteinExistence type="predicted"/>
<sequence>MIQAASRTPNKVKDMVSYYEKKGDQTLRTTSNRRRLSMTAMMNFTRRPWEHFPRRKSSSSTNPRRRSSTSTGSVSTTYEPAEENLADSFYAASERSGTSTVISEDRRRSANPDYDWEHDGEPDDIADLKASLHKIGLYGSDTTNELHKVDSAGVEDKSVGSAPPGVHEIDFVEVSAAQTAEDETGSKSTKEKILNHHELVTEVKFSHSETLKDEVDEGESATKSPALDSKASNNSDSPQQLPCPKVPTRKSSASGPSKIVQLRIKTSHYDKDGKSVDATSPSSPSPKSKARPKLALDLPGIPESEAETLGRQRRPQLSIIRQLPAQPQAVHVNRSSRPPVSMKRYPVRSISAPLPGQQQPPASPTQMMDLVNQRQVKFTNIREEKLGRLGSTNTARGSQGLMGRRHASAPVSKTAARRRSGMLPPGRPSLAQRFSLSRRKQSFSQAIRDDAIEALKCYHPILVGDKLGESGRFSVLRKLGYGTYGTVWMCWDAKVKKLRAVKVMQAETSAEDYKNEVGLLALLSKKGDVLGVEEAYKNHLAAPLEHIWQDGPNGRHICIVMPVLGPNVMKAKALGDVNYLKDVCSQVISGLAFLHSKGLAHGDLHPGNVLLQTTLNDLEVDDITPLLKKFNHEPLYAEGHDGPGPHAPKYIYENFYWAEVDPKYFKKEIAIIDFGTSFETSDPPDYPTIDMSLRAPEQFFGSSPSQASDLWALGCTMMHILGSNNPFSRQPVPSWEDALGPLPQPYRAKWIASKSAARKRKYDEMAEEEPVSLSSEQISEAKQCRLEESGTEDVILAFLSKPSTILVPINAQTKQQQQQQQQDQAENSDGSGGDDESERLLKYVCGYISRLQLYSRLQPFI</sequence>
<dbReference type="Pfam" id="PF00069">
    <property type="entry name" value="Pkinase"/>
    <property type="match status" value="1"/>
</dbReference>
<evidence type="ECO:0000256" key="5">
    <source>
        <dbReference type="ARBA" id="ARBA00022840"/>
    </source>
</evidence>
<protein>
    <recommendedName>
        <fullName evidence="8">Protein kinase domain-containing protein</fullName>
    </recommendedName>
</protein>
<keyword evidence="3 6" id="KW-0547">Nucleotide-binding</keyword>
<feature type="binding site" evidence="6">
    <location>
        <position position="502"/>
    </location>
    <ligand>
        <name>ATP</name>
        <dbReference type="ChEBI" id="CHEBI:30616"/>
    </ligand>
</feature>
<feature type="compositionally biased region" description="Low complexity" evidence="7">
    <location>
        <begin position="68"/>
        <end position="77"/>
    </location>
</feature>
<keyword evidence="2" id="KW-0808">Transferase</keyword>
<dbReference type="EMBL" id="JAKNSF020000107">
    <property type="protein sequence ID" value="KAK7715610.1"/>
    <property type="molecule type" value="Genomic_DNA"/>
</dbReference>
<evidence type="ECO:0000256" key="4">
    <source>
        <dbReference type="ARBA" id="ARBA00022777"/>
    </source>
</evidence>
<keyword evidence="5 6" id="KW-0067">ATP-binding</keyword>
<feature type="region of interest" description="Disordered" evidence="7">
    <location>
        <begin position="391"/>
        <end position="428"/>
    </location>
</feature>
<dbReference type="PROSITE" id="PS50011">
    <property type="entry name" value="PROTEIN_KINASE_DOM"/>
    <property type="match status" value="1"/>
</dbReference>
<feature type="domain" description="Protein kinase" evidence="8">
    <location>
        <begin position="473"/>
        <end position="799"/>
    </location>
</feature>
<organism evidence="9 10">
    <name type="scientific">Diaporthe eres</name>
    <name type="common">Phomopsis oblonga</name>
    <dbReference type="NCBI Taxonomy" id="83184"/>
    <lineage>
        <taxon>Eukaryota</taxon>
        <taxon>Fungi</taxon>
        <taxon>Dikarya</taxon>
        <taxon>Ascomycota</taxon>
        <taxon>Pezizomycotina</taxon>
        <taxon>Sordariomycetes</taxon>
        <taxon>Sordariomycetidae</taxon>
        <taxon>Diaporthales</taxon>
        <taxon>Diaporthaceae</taxon>
        <taxon>Diaporthe</taxon>
        <taxon>Diaporthe eres species complex</taxon>
    </lineage>
</organism>
<keyword evidence="10" id="KW-1185">Reference proteome</keyword>
<evidence type="ECO:0000313" key="9">
    <source>
        <dbReference type="EMBL" id="KAK7715610.1"/>
    </source>
</evidence>
<dbReference type="InterPro" id="IPR051175">
    <property type="entry name" value="CLK_kinases"/>
</dbReference>
<feature type="region of interest" description="Disordered" evidence="7">
    <location>
        <begin position="47"/>
        <end position="122"/>
    </location>
</feature>
<keyword evidence="4" id="KW-0418">Kinase</keyword>
<accession>A0ABR1NU93</accession>
<dbReference type="SMART" id="SM00220">
    <property type="entry name" value="S_TKc"/>
    <property type="match status" value="1"/>
</dbReference>
<dbReference type="PANTHER" id="PTHR45646">
    <property type="entry name" value="SERINE/THREONINE-PROTEIN KINASE DOA-RELATED"/>
    <property type="match status" value="1"/>
</dbReference>
<feature type="region of interest" description="Disordered" evidence="7">
    <location>
        <begin position="812"/>
        <end position="836"/>
    </location>
</feature>